<organism evidence="1 2">
    <name type="scientific">Synechococcus lacustris str. Tous</name>
    <dbReference type="NCBI Taxonomy" id="1910958"/>
    <lineage>
        <taxon>Bacteria</taxon>
        <taxon>Bacillati</taxon>
        <taxon>Cyanobacteriota</taxon>
        <taxon>Cyanophyceae</taxon>
        <taxon>Synechococcales</taxon>
        <taxon>Synechococcaceae</taxon>
        <taxon>Synechococcus</taxon>
    </lineage>
</organism>
<name>A0A2P7EGI6_9SYNE</name>
<evidence type="ECO:0000313" key="1">
    <source>
        <dbReference type="EMBL" id="PSI02333.1"/>
    </source>
</evidence>
<evidence type="ECO:0000313" key="2">
    <source>
        <dbReference type="Proteomes" id="UP000240206"/>
    </source>
</evidence>
<dbReference type="STRING" id="1910958.BTM30_02825"/>
<dbReference type="GO" id="GO:0042651">
    <property type="term" value="C:thylakoid membrane"/>
    <property type="evidence" value="ECO:0007669"/>
    <property type="project" value="InterPro"/>
</dbReference>
<dbReference type="Gene3D" id="6.10.140.1840">
    <property type="match status" value="1"/>
</dbReference>
<comment type="caution">
    <text evidence="1">The sequence shown here is derived from an EMBL/GenBank/DDBJ whole genome shotgun (WGS) entry which is preliminary data.</text>
</comment>
<evidence type="ECO:0008006" key="3">
    <source>
        <dbReference type="Google" id="ProtNLM"/>
    </source>
</evidence>
<dbReference type="InterPro" id="IPR053747">
    <property type="entry name" value="Fluoresc_Recovery_Reg"/>
</dbReference>
<dbReference type="EMBL" id="PXVC01000007">
    <property type="protein sequence ID" value="PSI02333.1"/>
    <property type="molecule type" value="Genomic_DNA"/>
</dbReference>
<dbReference type="Pfam" id="PF18032">
    <property type="entry name" value="FRP"/>
    <property type="match status" value="1"/>
</dbReference>
<gene>
    <name evidence="1" type="ORF">C7K08_02950</name>
</gene>
<proteinExistence type="predicted"/>
<reference evidence="2" key="1">
    <citation type="submission" date="2018-03" db="EMBL/GenBank/DDBJ databases">
        <title>Ecological and genomic features of two cosmopolitan and abundant freshwater picocyanobacteria.</title>
        <authorList>
            <person name="Cabello-Yeves P.J."/>
            <person name="Picazo A."/>
            <person name="Camacho A."/>
            <person name="Callieri C."/>
            <person name="Rosselli R."/>
            <person name="Roda-Garcia J."/>
            <person name="Coutinho F.H."/>
            <person name="Rodriguez-Valera F."/>
        </authorList>
    </citation>
    <scope>NUCLEOTIDE SEQUENCE [LARGE SCALE GENOMIC DNA]</scope>
    <source>
        <strain evidence="2">Tous</strain>
    </source>
</reference>
<dbReference type="AlphaFoldDB" id="A0A2P7EGI6"/>
<dbReference type="Proteomes" id="UP000240206">
    <property type="component" value="Unassembled WGS sequence"/>
</dbReference>
<keyword evidence="2" id="KW-1185">Reference proteome</keyword>
<dbReference type="RefSeq" id="WP_106499169.1">
    <property type="nucleotide sequence ID" value="NZ_PXVC01000007.1"/>
</dbReference>
<accession>A0A2P7EGI6</accession>
<dbReference type="InterPro" id="IPR041601">
    <property type="entry name" value="FRP"/>
</dbReference>
<sequence>MVDTVLEGWTTSEQTIAKSAFDQAYARSIDQLIKSVRSKSEQLDTAETIWALHDYLSIQRHTIEGRFDFRPEGILFVFARLVKDELLKLSELDGLDKEKLTKIAAMARF</sequence>
<protein>
    <recommendedName>
        <fullName evidence="3">Fluorescence recovery protein</fullName>
    </recommendedName>
</protein>